<name>A0A1E5RWB4_9ASCO</name>
<keyword evidence="1" id="KW-1133">Transmembrane helix</keyword>
<keyword evidence="1" id="KW-0472">Membrane</keyword>
<dbReference type="InParanoid" id="A0A1E5RWB4"/>
<dbReference type="GO" id="GO:0016255">
    <property type="term" value="P:attachment of GPI anchor to protein"/>
    <property type="evidence" value="ECO:0007669"/>
    <property type="project" value="TreeGrafter"/>
</dbReference>
<comment type="caution">
    <text evidence="2">The sequence shown here is derived from an EMBL/GenBank/DDBJ whole genome shotgun (WGS) entry which is preliminary data.</text>
</comment>
<dbReference type="Pfam" id="PF04114">
    <property type="entry name" value="Gaa1"/>
    <property type="match status" value="1"/>
</dbReference>
<organism evidence="2 3">
    <name type="scientific">Hanseniaspora osmophila</name>
    <dbReference type="NCBI Taxonomy" id="56408"/>
    <lineage>
        <taxon>Eukaryota</taxon>
        <taxon>Fungi</taxon>
        <taxon>Dikarya</taxon>
        <taxon>Ascomycota</taxon>
        <taxon>Saccharomycotina</taxon>
        <taxon>Saccharomycetes</taxon>
        <taxon>Saccharomycodales</taxon>
        <taxon>Saccharomycodaceae</taxon>
        <taxon>Hanseniaspora</taxon>
    </lineage>
</organism>
<dbReference type="STRING" id="56408.A0A1E5RWB4"/>
<gene>
    <name evidence="2" type="ORF">AWRI3579_g392</name>
</gene>
<protein>
    <submittedName>
        <fullName evidence="2">GPI transamidase component GAA1</fullName>
    </submittedName>
</protein>
<dbReference type="InterPro" id="IPR007246">
    <property type="entry name" value="Gaa1"/>
</dbReference>
<evidence type="ECO:0000313" key="3">
    <source>
        <dbReference type="Proteomes" id="UP000095728"/>
    </source>
</evidence>
<feature type="transmembrane region" description="Helical" evidence="1">
    <location>
        <begin position="350"/>
        <end position="371"/>
    </location>
</feature>
<evidence type="ECO:0000256" key="1">
    <source>
        <dbReference type="SAM" id="Phobius"/>
    </source>
</evidence>
<dbReference type="PIRSF" id="PIRSF036762">
    <property type="entry name" value="GAA1"/>
    <property type="match status" value="1"/>
</dbReference>
<dbReference type="PANTHER" id="PTHR13304:SF0">
    <property type="entry name" value="GLYCOSYLPHOSPHATIDYLINOSITOL ANCHOR ATTACHMENT 1 PROTEIN"/>
    <property type="match status" value="1"/>
</dbReference>
<keyword evidence="3" id="KW-1185">Reference proteome</keyword>
<dbReference type="OrthoDB" id="445301at2759"/>
<accession>A0A1E5RWB4</accession>
<dbReference type="AlphaFoldDB" id="A0A1E5RWB4"/>
<dbReference type="Proteomes" id="UP000095728">
    <property type="component" value="Unassembled WGS sequence"/>
</dbReference>
<reference evidence="3" key="1">
    <citation type="journal article" date="2016" name="Genome Announc.">
        <title>Genome sequences of three species of Hanseniaspora isolated from spontaneous wine fermentations.</title>
        <authorList>
            <person name="Sternes P.R."/>
            <person name="Lee D."/>
            <person name="Kutyna D.R."/>
            <person name="Borneman A.R."/>
        </authorList>
    </citation>
    <scope>NUCLEOTIDE SEQUENCE [LARGE SCALE GENOMIC DNA]</scope>
    <source>
        <strain evidence="3">AWRI3579</strain>
    </source>
</reference>
<dbReference type="EMBL" id="LPNM01000003">
    <property type="protein sequence ID" value="OEJ91003.1"/>
    <property type="molecule type" value="Genomic_DNA"/>
</dbReference>
<feature type="transmembrane region" description="Helical" evidence="1">
    <location>
        <begin position="417"/>
        <end position="437"/>
    </location>
</feature>
<feature type="transmembrane region" description="Helical" evidence="1">
    <location>
        <begin position="494"/>
        <end position="512"/>
    </location>
</feature>
<evidence type="ECO:0000313" key="2">
    <source>
        <dbReference type="EMBL" id="OEJ91003.1"/>
    </source>
</evidence>
<keyword evidence="1" id="KW-0812">Transmembrane</keyword>
<sequence>MALLEKIVRRAVQSGILSKAIANLPKLSKLCTIIGVLWLFAYLPMEGNYRNTYISENALMPNQAYSYFRETEWNNVRGFRTELNKLEHKPAKERNEVVYHWLEDYGLKPAIYEHETYGSTLYAVLNAQRGDGTEAMVLTAPWFNGDGYFNTGALAVSVGLLRFFSTWPVWSKNIILVIPENPGVPLRSWVEAYHTSLPLTAGTIESAVVLDYTGMSDYFDYIDVEYAGLNGVLPNLDLVNTAVHVIEHEGMKVTINGMKNYMANDFEAKAQNVLLGIEKMAIAGLNNIKGHESFSGWRIQALTLKARGIEGPFDITTFGRVPEATFRSVNNMLEKFHQSFFFYLLLSPKWFVSIASYLPAAVLLSVSFALSALDAVFKSGLLNGNDGSKESILALVVCGLCTAFSFLLSMLSHVGSLHPQVFLVAQVSIVFSSGWVFSPSIKMYHCLKAAAFLYFSIVLTSLLVVHFALAFVIGILAFPMTLVSSQGSKLKNNLLLVISNPFIATFAVTSLLRDQFRWEIFDRMIFAWESLGCWTWHIVCIGWYAPWLVVALSNNVQALSSKNDEASKEKKNV</sequence>
<feature type="transmembrane region" description="Helical" evidence="1">
    <location>
        <begin position="449"/>
        <end position="482"/>
    </location>
</feature>
<feature type="transmembrane region" description="Helical" evidence="1">
    <location>
        <begin position="392"/>
        <end position="411"/>
    </location>
</feature>
<proteinExistence type="predicted"/>
<dbReference type="FunCoup" id="A0A1E5RWB4">
    <property type="interactions" value="587"/>
</dbReference>
<feature type="transmembrane region" description="Helical" evidence="1">
    <location>
        <begin position="524"/>
        <end position="545"/>
    </location>
</feature>
<dbReference type="PANTHER" id="PTHR13304">
    <property type="entry name" value="GLYCOSYLPHOSPHATIDYLINOSITOL ANCHOR ATTACHMENT 1 PROTEIN"/>
    <property type="match status" value="1"/>
</dbReference>
<dbReference type="GO" id="GO:0042765">
    <property type="term" value="C:GPI-anchor transamidase complex"/>
    <property type="evidence" value="ECO:0007669"/>
    <property type="project" value="InterPro"/>
</dbReference>